<dbReference type="InterPro" id="IPR050769">
    <property type="entry name" value="NAT_camello-type"/>
</dbReference>
<dbReference type="PROSITE" id="PS51186">
    <property type="entry name" value="GNAT"/>
    <property type="match status" value="1"/>
</dbReference>
<dbReference type="AlphaFoldDB" id="A0A8K1C8K8"/>
<proteinExistence type="predicted"/>
<dbReference type="PANTHER" id="PTHR13947:SF37">
    <property type="entry name" value="LD18367P"/>
    <property type="match status" value="1"/>
</dbReference>
<dbReference type="InterPro" id="IPR000182">
    <property type="entry name" value="GNAT_dom"/>
</dbReference>
<dbReference type="PANTHER" id="PTHR13947">
    <property type="entry name" value="GNAT FAMILY N-ACETYLTRANSFERASE"/>
    <property type="match status" value="1"/>
</dbReference>
<keyword evidence="4" id="KW-1185">Reference proteome</keyword>
<dbReference type="InterPro" id="IPR016181">
    <property type="entry name" value="Acyl_CoA_acyltransferase"/>
</dbReference>
<keyword evidence="1" id="KW-0808">Transferase</keyword>
<name>A0A8K1C8K8_PYTOL</name>
<dbReference type="EMBL" id="SPLM01000111">
    <property type="protein sequence ID" value="TMW58406.1"/>
    <property type="molecule type" value="Genomic_DNA"/>
</dbReference>
<dbReference type="Gene3D" id="3.40.630.30">
    <property type="match status" value="2"/>
</dbReference>
<evidence type="ECO:0000259" key="2">
    <source>
        <dbReference type="PROSITE" id="PS51186"/>
    </source>
</evidence>
<comment type="caution">
    <text evidence="3">The sequence shown here is derived from an EMBL/GenBank/DDBJ whole genome shotgun (WGS) entry which is preliminary data.</text>
</comment>
<sequence length="307" mass="35024">MTEATVNPASDVQQKPLIQVRAYRTDDREQVLKIYVAAVTVYAETKGQKKEFWLNYIENGLKTDMGDIEGTYSAPAGQFWVATTVVDQREIVIGTVGLELKPDNEAELRRMFVAPEYQRADSKNQDTSADSVASKPVIHVRSFRPEDLEQVLKVFVPGVLNYAEIEGQVKRFWTDYIDNTLKTDLGNVEDTYFGSGGHFWVATTVVNNQEVIIGTVGLEGKPNRECEMRRMSVMPEYRRYGVGRLLVAHLERWAEQSGFSKVWLTTGRVMEQACRFYESLGYEHTRSGVYSPEHPYVEVLDYEKCFS</sequence>
<dbReference type="Proteomes" id="UP000794436">
    <property type="component" value="Unassembled WGS sequence"/>
</dbReference>
<reference evidence="3" key="1">
    <citation type="submission" date="2019-03" db="EMBL/GenBank/DDBJ databases">
        <title>Long read genome sequence of the mycoparasitic Pythium oligandrum ATCC 38472 isolated from sugarbeet rhizosphere.</title>
        <authorList>
            <person name="Gaulin E."/>
        </authorList>
    </citation>
    <scope>NUCLEOTIDE SEQUENCE</scope>
    <source>
        <strain evidence="3">ATCC 38472_TT</strain>
    </source>
</reference>
<feature type="domain" description="N-acetyltransferase" evidence="2">
    <location>
        <begin position="138"/>
        <end position="303"/>
    </location>
</feature>
<evidence type="ECO:0000313" key="4">
    <source>
        <dbReference type="Proteomes" id="UP000794436"/>
    </source>
</evidence>
<dbReference type="SUPFAM" id="SSF55729">
    <property type="entry name" value="Acyl-CoA N-acyltransferases (Nat)"/>
    <property type="match status" value="2"/>
</dbReference>
<dbReference type="OrthoDB" id="91894at2759"/>
<evidence type="ECO:0000313" key="3">
    <source>
        <dbReference type="EMBL" id="TMW58406.1"/>
    </source>
</evidence>
<protein>
    <recommendedName>
        <fullName evidence="2">N-acetyltransferase domain-containing protein</fullName>
    </recommendedName>
</protein>
<evidence type="ECO:0000256" key="1">
    <source>
        <dbReference type="ARBA" id="ARBA00022679"/>
    </source>
</evidence>
<dbReference type="GO" id="GO:0008080">
    <property type="term" value="F:N-acetyltransferase activity"/>
    <property type="evidence" value="ECO:0007669"/>
    <property type="project" value="InterPro"/>
</dbReference>
<accession>A0A8K1C8K8</accession>
<organism evidence="3 4">
    <name type="scientific">Pythium oligandrum</name>
    <name type="common">Mycoparasitic fungus</name>
    <dbReference type="NCBI Taxonomy" id="41045"/>
    <lineage>
        <taxon>Eukaryota</taxon>
        <taxon>Sar</taxon>
        <taxon>Stramenopiles</taxon>
        <taxon>Oomycota</taxon>
        <taxon>Peronosporomycetes</taxon>
        <taxon>Pythiales</taxon>
        <taxon>Pythiaceae</taxon>
        <taxon>Pythium</taxon>
    </lineage>
</organism>
<dbReference type="Pfam" id="PF00583">
    <property type="entry name" value="Acetyltransf_1"/>
    <property type="match status" value="2"/>
</dbReference>
<dbReference type="CDD" id="cd04301">
    <property type="entry name" value="NAT_SF"/>
    <property type="match status" value="1"/>
</dbReference>
<gene>
    <name evidence="3" type="ORF">Poli38472_009965</name>
</gene>